<dbReference type="Pfam" id="PF00071">
    <property type="entry name" value="Ras"/>
    <property type="match status" value="2"/>
</dbReference>
<name>A0A8X7ZQP5_POPTO</name>
<dbReference type="SMART" id="SM00174">
    <property type="entry name" value="RHO"/>
    <property type="match status" value="1"/>
</dbReference>
<evidence type="ECO:0000256" key="1">
    <source>
        <dbReference type="ARBA" id="ARBA00006270"/>
    </source>
</evidence>
<dbReference type="EMBL" id="JAAWWB010000010">
    <property type="protein sequence ID" value="KAG6773445.1"/>
    <property type="molecule type" value="Genomic_DNA"/>
</dbReference>
<comment type="caution">
    <text evidence="5">The sequence shown here is derived from an EMBL/GenBank/DDBJ whole genome shotgun (WGS) entry which is preliminary data.</text>
</comment>
<sequence>MDSSSNAPEFDYLFKLLMIGDSGVGKSSLLLSFTSDTFEDLSPTIGVDFKVKFVNIGGKNLKLAIWDTVYDVTRRDTFTNLSEIWAKEIDLYSTNQDCIKMLVGNKVDKAWKYEMIHVLWKFHVCLDAPLFQESDRAVTKKEGINFAREYGCLFIECSAKTRVNVQQCFEELVLKILDTPSLLAEGSKGVKKNIFSEKRPQPDASTSSCC</sequence>
<keyword evidence="2" id="KW-0547">Nucleotide-binding</keyword>
<comment type="similarity">
    <text evidence="1">Belongs to the small GTPase superfamily. Rab family.</text>
</comment>
<reference evidence="5" key="1">
    <citation type="journal article" date="2020" name="bioRxiv">
        <title>Hybrid origin of Populus tomentosa Carr. identified through genome sequencing and phylogenomic analysis.</title>
        <authorList>
            <person name="An X."/>
            <person name="Gao K."/>
            <person name="Chen Z."/>
            <person name="Li J."/>
            <person name="Yang X."/>
            <person name="Yang X."/>
            <person name="Zhou J."/>
            <person name="Guo T."/>
            <person name="Zhao T."/>
            <person name="Huang S."/>
            <person name="Miao D."/>
            <person name="Khan W.U."/>
            <person name="Rao P."/>
            <person name="Ye M."/>
            <person name="Lei B."/>
            <person name="Liao W."/>
            <person name="Wang J."/>
            <person name="Ji L."/>
            <person name="Li Y."/>
            <person name="Guo B."/>
            <person name="Mustafa N.S."/>
            <person name="Li S."/>
            <person name="Yun Q."/>
            <person name="Keller S.R."/>
            <person name="Mao J."/>
            <person name="Zhang R."/>
            <person name="Strauss S.H."/>
        </authorList>
    </citation>
    <scope>NUCLEOTIDE SEQUENCE</scope>
    <source>
        <strain evidence="5">GM15</strain>
        <tissue evidence="5">Leaf</tissue>
    </source>
</reference>
<evidence type="ECO:0000256" key="4">
    <source>
        <dbReference type="ARBA" id="ARBA00037868"/>
    </source>
</evidence>
<dbReference type="AlphaFoldDB" id="A0A8X7ZQP5"/>
<dbReference type="InterPro" id="IPR001806">
    <property type="entry name" value="Small_GTPase"/>
</dbReference>
<keyword evidence="6" id="KW-1185">Reference proteome</keyword>
<evidence type="ECO:0000313" key="6">
    <source>
        <dbReference type="Proteomes" id="UP000886885"/>
    </source>
</evidence>
<dbReference type="GO" id="GO:0003924">
    <property type="term" value="F:GTPase activity"/>
    <property type="evidence" value="ECO:0007669"/>
    <property type="project" value="InterPro"/>
</dbReference>
<organism evidence="5 6">
    <name type="scientific">Populus tomentosa</name>
    <name type="common">Chinese white poplar</name>
    <dbReference type="NCBI Taxonomy" id="118781"/>
    <lineage>
        <taxon>Eukaryota</taxon>
        <taxon>Viridiplantae</taxon>
        <taxon>Streptophyta</taxon>
        <taxon>Embryophyta</taxon>
        <taxon>Tracheophyta</taxon>
        <taxon>Spermatophyta</taxon>
        <taxon>Magnoliopsida</taxon>
        <taxon>eudicotyledons</taxon>
        <taxon>Gunneridae</taxon>
        <taxon>Pentapetalae</taxon>
        <taxon>rosids</taxon>
        <taxon>fabids</taxon>
        <taxon>Malpighiales</taxon>
        <taxon>Salicaceae</taxon>
        <taxon>Saliceae</taxon>
        <taxon>Populus</taxon>
    </lineage>
</organism>
<dbReference type="GO" id="GO:0005525">
    <property type="term" value="F:GTP binding"/>
    <property type="evidence" value="ECO:0007669"/>
    <property type="project" value="UniProtKB-KW"/>
</dbReference>
<dbReference type="PROSITE" id="PS51419">
    <property type="entry name" value="RAB"/>
    <property type="match status" value="1"/>
</dbReference>
<evidence type="ECO:0000313" key="5">
    <source>
        <dbReference type="EMBL" id="KAG6773445.1"/>
    </source>
</evidence>
<evidence type="ECO:0000256" key="2">
    <source>
        <dbReference type="ARBA" id="ARBA00022741"/>
    </source>
</evidence>
<dbReference type="PANTHER" id="PTHR47977">
    <property type="entry name" value="RAS-RELATED PROTEIN RAB"/>
    <property type="match status" value="1"/>
</dbReference>
<dbReference type="Proteomes" id="UP000886885">
    <property type="component" value="Chromosome 5D"/>
</dbReference>
<protein>
    <submittedName>
        <fullName evidence="5">Uncharacterized protein</fullName>
    </submittedName>
</protein>
<dbReference type="SMART" id="SM00173">
    <property type="entry name" value="RAS"/>
    <property type="match status" value="1"/>
</dbReference>
<evidence type="ECO:0000256" key="3">
    <source>
        <dbReference type="ARBA" id="ARBA00023134"/>
    </source>
</evidence>
<dbReference type="SMART" id="SM00175">
    <property type="entry name" value="RAB"/>
    <property type="match status" value="1"/>
</dbReference>
<proteinExistence type="inferred from homology"/>
<dbReference type="PROSITE" id="PS51421">
    <property type="entry name" value="RAS"/>
    <property type="match status" value="1"/>
</dbReference>
<dbReference type="InterPro" id="IPR050227">
    <property type="entry name" value="Rab"/>
</dbReference>
<dbReference type="OrthoDB" id="9989112at2759"/>
<gene>
    <name evidence="5" type="ORF">POTOM_020723</name>
</gene>
<keyword evidence="3" id="KW-0342">GTP-binding</keyword>
<accession>A0A8X7ZQP5</accession>
<dbReference type="FunFam" id="3.40.50.300:FF:001447">
    <property type="entry name" value="Ras-related protein Rab-1B"/>
    <property type="match status" value="1"/>
</dbReference>
<dbReference type="GO" id="GO:0012505">
    <property type="term" value="C:endomembrane system"/>
    <property type="evidence" value="ECO:0007669"/>
    <property type="project" value="UniProtKB-SubCell"/>
</dbReference>
<comment type="subcellular location">
    <subcellularLocation>
        <location evidence="4">Endomembrane system</location>
        <topology evidence="4">Lipid-anchor</topology>
    </subcellularLocation>
</comment>